<evidence type="ECO:0000256" key="5">
    <source>
        <dbReference type="ARBA" id="ARBA00022750"/>
    </source>
</evidence>
<dbReference type="OrthoDB" id="2747330at2759"/>
<keyword evidence="6 12" id="KW-0378">Hydrolase</keyword>
<dbReference type="Gene3D" id="2.40.70.10">
    <property type="entry name" value="Acid Proteases"/>
    <property type="match status" value="2"/>
</dbReference>
<dbReference type="InterPro" id="IPR033121">
    <property type="entry name" value="PEPTIDASE_A1"/>
</dbReference>
<dbReference type="EMBL" id="ML179073">
    <property type="protein sequence ID" value="THV02858.1"/>
    <property type="molecule type" value="Genomic_DNA"/>
</dbReference>
<dbReference type="FunFam" id="2.40.70.10:FF:000008">
    <property type="entry name" value="Cathepsin D"/>
    <property type="match status" value="1"/>
</dbReference>
<protein>
    <submittedName>
        <fullName evidence="16">Acid protease</fullName>
    </submittedName>
</protein>
<dbReference type="GO" id="GO:0006508">
    <property type="term" value="P:proteolysis"/>
    <property type="evidence" value="ECO:0007669"/>
    <property type="project" value="UniProtKB-KW"/>
</dbReference>
<evidence type="ECO:0000256" key="6">
    <source>
        <dbReference type="ARBA" id="ARBA00022801"/>
    </source>
</evidence>
<feature type="chain" id="PRO_5020977930" evidence="14">
    <location>
        <begin position="26"/>
        <end position="548"/>
    </location>
</feature>
<evidence type="ECO:0000313" key="17">
    <source>
        <dbReference type="Proteomes" id="UP000297245"/>
    </source>
</evidence>
<dbReference type="InterPro" id="IPR001461">
    <property type="entry name" value="Aspartic_peptidase_A1"/>
</dbReference>
<evidence type="ECO:0000256" key="3">
    <source>
        <dbReference type="ARBA" id="ARBA00022475"/>
    </source>
</evidence>
<keyword evidence="7" id="KW-0472">Membrane</keyword>
<proteinExistence type="inferred from homology"/>
<evidence type="ECO:0000256" key="1">
    <source>
        <dbReference type="ARBA" id="ARBA00004236"/>
    </source>
</evidence>
<dbReference type="InterPro" id="IPR001969">
    <property type="entry name" value="Aspartic_peptidase_AS"/>
</dbReference>
<dbReference type="SUPFAM" id="SSF50630">
    <property type="entry name" value="Acid proteases"/>
    <property type="match status" value="1"/>
</dbReference>
<feature type="domain" description="Peptidase A1" evidence="15">
    <location>
        <begin position="226"/>
        <end position="545"/>
    </location>
</feature>
<evidence type="ECO:0000256" key="14">
    <source>
        <dbReference type="SAM" id="SignalP"/>
    </source>
</evidence>
<dbReference type="Pfam" id="PF00026">
    <property type="entry name" value="Asp"/>
    <property type="match status" value="1"/>
</dbReference>
<comment type="similarity">
    <text evidence="2 12">Belongs to the peptidase A1 family.</text>
</comment>
<keyword evidence="4 12" id="KW-0645">Protease</keyword>
<dbReference type="GO" id="GO:0005886">
    <property type="term" value="C:plasma membrane"/>
    <property type="evidence" value="ECO:0007669"/>
    <property type="project" value="UniProtKB-SubCell"/>
</dbReference>
<feature type="compositionally biased region" description="Gly residues" evidence="13">
    <location>
        <begin position="134"/>
        <end position="144"/>
    </location>
</feature>
<evidence type="ECO:0000256" key="12">
    <source>
        <dbReference type="RuleBase" id="RU000454"/>
    </source>
</evidence>
<evidence type="ECO:0000256" key="13">
    <source>
        <dbReference type="SAM" id="MobiDB-lite"/>
    </source>
</evidence>
<sequence>MQLKLSFASLLAGVLLAFTAQDAEARPLVNRNPGLVTLPLKRVPQRTDLHPTILLQQHINRSNRRLARFTGRQEPSELELRQHIERRVAALEDPTLAKRFNRSGLKGTKDKRFNNRIGLAGSSTAHSFRKGRGRGGNGGAAAAGAGGAAVGAGAAGAAGAANGAGGATGAANGAGGATGAANGANGAAASGNGAASAAAADAVEKANTPTADNSLGLDIEGDDVGYLATIQMGTPPQDFLILMDSGSADLWVGSENCVSVDSGGGCGNHQFLGTQSSSSFQDSGNPFQVTYGTGAVAGTIIQDDIVVAGLQLKAHTFGVADQETDDFASDQTPFDGLMGLAQSTLSEQKTLTPIEALAKQGLVQSAITSFKISRAADNLNDGEITFGGVDQTKFDAQTLTTFANVNQQGFWEGAMDAVTVDGQDTGLQGRTAILDTGTTLIVAPPDDAAAVHQLIQGSASDGQGGFTVPCNLNQSVALSFGGTSFAIDPRDIAFSPVDPNDPTGDCLSGISAGNVGGATEWLVGDVFLKNAYFSTDVNQNQISLAKLV</sequence>
<keyword evidence="8" id="KW-0325">Glycoprotein</keyword>
<evidence type="ECO:0000256" key="10">
    <source>
        <dbReference type="PIRSR" id="PIRSR601461-1"/>
    </source>
</evidence>
<dbReference type="PANTHER" id="PTHR47966">
    <property type="entry name" value="BETA-SITE APP-CLEAVING ENZYME, ISOFORM A-RELATED"/>
    <property type="match status" value="1"/>
</dbReference>
<evidence type="ECO:0000313" key="16">
    <source>
        <dbReference type="EMBL" id="THV02858.1"/>
    </source>
</evidence>
<keyword evidence="3" id="KW-1003">Cell membrane</keyword>
<dbReference type="Proteomes" id="UP000297245">
    <property type="component" value="Unassembled WGS sequence"/>
</dbReference>
<feature type="region of interest" description="Disordered" evidence="13">
    <location>
        <begin position="102"/>
        <end position="144"/>
    </location>
</feature>
<name>A0A4S8MJB2_DENBC</name>
<evidence type="ECO:0000256" key="11">
    <source>
        <dbReference type="PIRSR" id="PIRSR601461-2"/>
    </source>
</evidence>
<evidence type="ECO:0000256" key="2">
    <source>
        <dbReference type="ARBA" id="ARBA00007447"/>
    </source>
</evidence>
<dbReference type="AlphaFoldDB" id="A0A4S8MJB2"/>
<keyword evidence="5 12" id="KW-0064">Aspartyl protease</keyword>
<feature type="signal peptide" evidence="14">
    <location>
        <begin position="1"/>
        <end position="25"/>
    </location>
</feature>
<evidence type="ECO:0000259" key="15">
    <source>
        <dbReference type="PROSITE" id="PS51767"/>
    </source>
</evidence>
<feature type="disulfide bond" evidence="11">
    <location>
        <begin position="470"/>
        <end position="506"/>
    </location>
</feature>
<keyword evidence="9" id="KW-0449">Lipoprotein</keyword>
<feature type="active site" evidence="10">
    <location>
        <position position="244"/>
    </location>
</feature>
<dbReference type="InterPro" id="IPR034164">
    <property type="entry name" value="Pepsin-like_dom"/>
</dbReference>
<gene>
    <name evidence="16" type="ORF">K435DRAFT_748772</name>
</gene>
<feature type="active site" evidence="10">
    <location>
        <position position="435"/>
    </location>
</feature>
<keyword evidence="11" id="KW-1015">Disulfide bond</keyword>
<dbReference type="FunFam" id="2.40.70.10:FF:000060">
    <property type="entry name" value="Aspartic-type endopeptidase ctsD"/>
    <property type="match status" value="1"/>
</dbReference>
<dbReference type="InterPro" id="IPR021109">
    <property type="entry name" value="Peptidase_aspartic_dom_sf"/>
</dbReference>
<reference evidence="16 17" key="1">
    <citation type="journal article" date="2019" name="Nat. Ecol. Evol.">
        <title>Megaphylogeny resolves global patterns of mushroom evolution.</title>
        <authorList>
            <person name="Varga T."/>
            <person name="Krizsan K."/>
            <person name="Foldi C."/>
            <person name="Dima B."/>
            <person name="Sanchez-Garcia M."/>
            <person name="Sanchez-Ramirez S."/>
            <person name="Szollosi G.J."/>
            <person name="Szarkandi J.G."/>
            <person name="Papp V."/>
            <person name="Albert L."/>
            <person name="Andreopoulos W."/>
            <person name="Angelini C."/>
            <person name="Antonin V."/>
            <person name="Barry K.W."/>
            <person name="Bougher N.L."/>
            <person name="Buchanan P."/>
            <person name="Buyck B."/>
            <person name="Bense V."/>
            <person name="Catcheside P."/>
            <person name="Chovatia M."/>
            <person name="Cooper J."/>
            <person name="Damon W."/>
            <person name="Desjardin D."/>
            <person name="Finy P."/>
            <person name="Geml J."/>
            <person name="Haridas S."/>
            <person name="Hughes K."/>
            <person name="Justo A."/>
            <person name="Karasinski D."/>
            <person name="Kautmanova I."/>
            <person name="Kiss B."/>
            <person name="Kocsube S."/>
            <person name="Kotiranta H."/>
            <person name="LaButti K.M."/>
            <person name="Lechner B.E."/>
            <person name="Liimatainen K."/>
            <person name="Lipzen A."/>
            <person name="Lukacs Z."/>
            <person name="Mihaltcheva S."/>
            <person name="Morgado L.N."/>
            <person name="Niskanen T."/>
            <person name="Noordeloos M.E."/>
            <person name="Ohm R.A."/>
            <person name="Ortiz-Santana B."/>
            <person name="Ovrebo C."/>
            <person name="Racz N."/>
            <person name="Riley R."/>
            <person name="Savchenko A."/>
            <person name="Shiryaev A."/>
            <person name="Soop K."/>
            <person name="Spirin V."/>
            <person name="Szebenyi C."/>
            <person name="Tomsovsky M."/>
            <person name="Tulloss R.E."/>
            <person name="Uehling J."/>
            <person name="Grigoriev I.V."/>
            <person name="Vagvolgyi C."/>
            <person name="Papp T."/>
            <person name="Martin F.M."/>
            <person name="Miettinen O."/>
            <person name="Hibbett D.S."/>
            <person name="Nagy L.G."/>
        </authorList>
    </citation>
    <scope>NUCLEOTIDE SEQUENCE [LARGE SCALE GENOMIC DNA]</scope>
    <source>
        <strain evidence="16 17">CBS 962.96</strain>
    </source>
</reference>
<dbReference type="PRINTS" id="PR00792">
    <property type="entry name" value="PEPSIN"/>
</dbReference>
<keyword evidence="14" id="KW-0732">Signal</keyword>
<accession>A0A4S8MJB2</accession>
<organism evidence="16 17">
    <name type="scientific">Dendrothele bispora (strain CBS 962.96)</name>
    <dbReference type="NCBI Taxonomy" id="1314807"/>
    <lineage>
        <taxon>Eukaryota</taxon>
        <taxon>Fungi</taxon>
        <taxon>Dikarya</taxon>
        <taxon>Basidiomycota</taxon>
        <taxon>Agaricomycotina</taxon>
        <taxon>Agaricomycetes</taxon>
        <taxon>Agaricomycetidae</taxon>
        <taxon>Agaricales</taxon>
        <taxon>Agaricales incertae sedis</taxon>
        <taxon>Dendrothele</taxon>
    </lineage>
</organism>
<evidence type="ECO:0000256" key="9">
    <source>
        <dbReference type="ARBA" id="ARBA00023288"/>
    </source>
</evidence>
<evidence type="ECO:0000256" key="4">
    <source>
        <dbReference type="ARBA" id="ARBA00022670"/>
    </source>
</evidence>
<dbReference type="PANTHER" id="PTHR47966:SF75">
    <property type="entry name" value="ENDOPEPTIDASE (CTSD), PUTATIVE (AFU_ORTHOLOGUE AFUA_4G07040)-RELATED"/>
    <property type="match status" value="1"/>
</dbReference>
<dbReference type="PROSITE" id="PS51767">
    <property type="entry name" value="PEPTIDASE_A1"/>
    <property type="match status" value="1"/>
</dbReference>
<dbReference type="GO" id="GO:0004190">
    <property type="term" value="F:aspartic-type endopeptidase activity"/>
    <property type="evidence" value="ECO:0007669"/>
    <property type="project" value="UniProtKB-KW"/>
</dbReference>
<dbReference type="PROSITE" id="PS00141">
    <property type="entry name" value="ASP_PROTEASE"/>
    <property type="match status" value="1"/>
</dbReference>
<evidence type="ECO:0000256" key="8">
    <source>
        <dbReference type="ARBA" id="ARBA00023180"/>
    </source>
</evidence>
<dbReference type="CDD" id="cd05471">
    <property type="entry name" value="pepsin_like"/>
    <property type="match status" value="1"/>
</dbReference>
<feature type="disulfide bond" evidence="11">
    <location>
        <begin position="257"/>
        <end position="266"/>
    </location>
</feature>
<evidence type="ECO:0000256" key="7">
    <source>
        <dbReference type="ARBA" id="ARBA00023136"/>
    </source>
</evidence>
<keyword evidence="17" id="KW-1185">Reference proteome</keyword>
<comment type="subcellular location">
    <subcellularLocation>
        <location evidence="1">Cell membrane</location>
    </subcellularLocation>
</comment>